<name>Q3M8M1_TRIV2</name>
<dbReference type="InterPro" id="IPR043504">
    <property type="entry name" value="Peptidase_S1_PA_chymotrypsin"/>
</dbReference>
<dbReference type="SUPFAM" id="SSF52540">
    <property type="entry name" value="P-loop containing nucleoside triphosphate hydrolases"/>
    <property type="match status" value="1"/>
</dbReference>
<dbReference type="InterPro" id="IPR011990">
    <property type="entry name" value="TPR-like_helical_dom_sf"/>
</dbReference>
<dbReference type="STRING" id="240292.Ava_3056"/>
<gene>
    <name evidence="2" type="ordered locus">Ava_3056</name>
</gene>
<dbReference type="Proteomes" id="UP000002533">
    <property type="component" value="Chromosome"/>
</dbReference>
<dbReference type="HOGENOM" id="CLU_301451_0_0_3"/>
<reference evidence="3" key="1">
    <citation type="journal article" date="2014" name="Stand. Genomic Sci.">
        <title>Complete genome sequence of Anabaena variabilis ATCC 29413.</title>
        <authorList>
            <person name="Thiel T."/>
            <person name="Pratte B.S."/>
            <person name="Zhong J."/>
            <person name="Goodwin L."/>
            <person name="Copeland A."/>
            <person name="Lucas S."/>
            <person name="Han C."/>
            <person name="Pitluck S."/>
            <person name="Land M.L."/>
            <person name="Kyrpides N.C."/>
            <person name="Woyke T."/>
        </authorList>
    </citation>
    <scope>NUCLEOTIDE SEQUENCE [LARGE SCALE GENOMIC DNA]</scope>
    <source>
        <strain evidence="3">ATCC 29413 / PCC 7937</strain>
    </source>
</reference>
<dbReference type="InterPro" id="IPR009003">
    <property type="entry name" value="Peptidase_S1_PA"/>
</dbReference>
<accession>Q3M8M1</accession>
<dbReference type="PANTHER" id="PTHR47691:SF3">
    <property type="entry name" value="HTH-TYPE TRANSCRIPTIONAL REGULATOR RV0890C-RELATED"/>
    <property type="match status" value="1"/>
</dbReference>
<dbReference type="EMBL" id="CP000117">
    <property type="protein sequence ID" value="ABA22665.1"/>
    <property type="molecule type" value="Genomic_DNA"/>
</dbReference>
<dbReference type="InterPro" id="IPR019734">
    <property type="entry name" value="TPR_rpt"/>
</dbReference>
<dbReference type="InterPro" id="IPR027417">
    <property type="entry name" value="P-loop_NTPase"/>
</dbReference>
<sequence length="1021" mass="114682">MQIRGVNNVIVGTGFVVSLTGQIVTCCHVVRDAGGEVAEGVEINVYFPKAIKPEQKAHIATVTACFLDHDDDVVVLQLDTATLPDGIEPAILGMAEGSAGNKFRSFGYRRLQNYQGLPAHGEIVDFAESPEALILHSDPVMLNSQHIDSGMSGSAVLDIERNLVVGVIAETWDSGESEKDRDTSFAVDCRVLTFDPMSLPLADALPTPQPTINANPTGEQPVSQPGIISNLNNAPAPLEEWVGRADFLKTLNQDWVDSNCSIVGLIGFGGEGKSSLTRRWLEDLLQDSSLPQPTGVFWWGFYEKNNVLEFLEAALEFLVPGIDPYKVTWAEKVNFIHGMLKSGRYLFILDGLEVLQQEEGDDYGELTNLELRDFLREFAAGEHESFCLINSRAPLVDLIDFTTYTHRDVERLSQEEGRTLLRKVGVKGADNELNKIVENWDGYALVLSLLGAYLVDVHNGNVKYIREIKPPTASEPRYERVQRVLRRYDEHLTQAEKEFLTIFSAFRLAVPPSLFTSVFQGVLPGKLPRDRDQPRSTLDGLFLKFQRLYWRFIDRLFPSQRRVAARLKRQLNAPLADLRGSTFNGMIRRLLNYRILRFYPEANYYTMHPLISAHYSQRLENNLGVQAKEIHQRIADYYLRIAGPIPENPSIESLAFPIEAVHHLCCAGSYDEAFNVFWERVLQGINFVLLDKLSAWDINLALMVEFFPNGDTSQEPQVGTLAKKCWILQNVAQSLMSVGRLAEALPLYERVITIYPSTKHWLNISISYQNLAVLYESLGKLEASADADREALNLARRAGSKEGKLSSLRWQGWVAHLQGDNEIASAFFQQAEALQPEIDSSSKLYLHFLNGIIQVNYLRRVGSSDHARQVTETNLEIYQRNNCPATVSSYYRVLGDLDTDAGQHDNAYEYYNEALKIARSISERAVLIEALLARGRWAARQGDVAAARSDLEEALNYACTGGYRLSEADIRVALGWMHLANHNYPAATTEAEKARLMSDEMGYYWGRVDADEVLQALKQNF</sequence>
<organism evidence="2 3">
    <name type="scientific">Trichormus variabilis (strain ATCC 29413 / PCC 7937)</name>
    <name type="common">Anabaena variabilis</name>
    <dbReference type="NCBI Taxonomy" id="240292"/>
    <lineage>
        <taxon>Bacteria</taxon>
        <taxon>Bacillati</taxon>
        <taxon>Cyanobacteriota</taxon>
        <taxon>Cyanophyceae</taxon>
        <taxon>Nostocales</taxon>
        <taxon>Nostocaceae</taxon>
        <taxon>Trichormus</taxon>
    </lineage>
</organism>
<dbReference type="Gene3D" id="2.40.10.10">
    <property type="entry name" value="Trypsin-like serine proteases"/>
    <property type="match status" value="2"/>
</dbReference>
<dbReference type="SUPFAM" id="SSF50494">
    <property type="entry name" value="Trypsin-like serine proteases"/>
    <property type="match status" value="1"/>
</dbReference>
<feature type="repeat" description="TPR" evidence="1">
    <location>
        <begin position="888"/>
        <end position="921"/>
    </location>
</feature>
<dbReference type="AlphaFoldDB" id="Q3M8M1"/>
<dbReference type="Gene3D" id="3.40.50.300">
    <property type="entry name" value="P-loop containing nucleotide triphosphate hydrolases"/>
    <property type="match status" value="1"/>
</dbReference>
<protein>
    <submittedName>
        <fullName evidence="2">TPR repeat protein</fullName>
    </submittedName>
</protein>
<evidence type="ECO:0000256" key="1">
    <source>
        <dbReference type="PROSITE-ProRule" id="PRU00339"/>
    </source>
</evidence>
<dbReference type="KEGG" id="ava:Ava_3056"/>
<keyword evidence="1" id="KW-0802">TPR repeat</keyword>
<dbReference type="PRINTS" id="PR00364">
    <property type="entry name" value="DISEASERSIST"/>
</dbReference>
<evidence type="ECO:0000313" key="3">
    <source>
        <dbReference type="Proteomes" id="UP000002533"/>
    </source>
</evidence>
<dbReference type="PROSITE" id="PS50005">
    <property type="entry name" value="TPR"/>
    <property type="match status" value="1"/>
</dbReference>
<evidence type="ECO:0000313" key="2">
    <source>
        <dbReference type="EMBL" id="ABA22665.1"/>
    </source>
</evidence>
<dbReference type="eggNOG" id="COG0265">
    <property type="taxonomic scope" value="Bacteria"/>
</dbReference>
<dbReference type="Gene3D" id="1.25.40.10">
    <property type="entry name" value="Tetratricopeptide repeat domain"/>
    <property type="match status" value="2"/>
</dbReference>
<dbReference type="PANTHER" id="PTHR47691">
    <property type="entry name" value="REGULATOR-RELATED"/>
    <property type="match status" value="1"/>
</dbReference>
<dbReference type="eggNOG" id="COG0457">
    <property type="taxonomic scope" value="Bacteria"/>
</dbReference>
<dbReference type="eggNOG" id="COG1672">
    <property type="taxonomic scope" value="Bacteria"/>
</dbReference>
<dbReference type="Pfam" id="PF13424">
    <property type="entry name" value="TPR_12"/>
    <property type="match status" value="2"/>
</dbReference>
<dbReference type="SUPFAM" id="SSF48452">
    <property type="entry name" value="TPR-like"/>
    <property type="match status" value="2"/>
</dbReference>
<dbReference type="SMART" id="SM00028">
    <property type="entry name" value="TPR"/>
    <property type="match status" value="5"/>
</dbReference>
<dbReference type="Pfam" id="PF13365">
    <property type="entry name" value="Trypsin_2"/>
    <property type="match status" value="1"/>
</dbReference>
<proteinExistence type="predicted"/>